<evidence type="ECO:0000256" key="4">
    <source>
        <dbReference type="PROSITE-ProRule" id="PRU00236"/>
    </source>
</evidence>
<keyword evidence="2" id="KW-0808">Transferase</keyword>
<evidence type="ECO:0000256" key="3">
    <source>
        <dbReference type="ARBA" id="ARBA00023027"/>
    </source>
</evidence>
<feature type="binding site" evidence="4">
    <location>
        <position position="188"/>
    </location>
    <ligand>
        <name>Zn(2+)</name>
        <dbReference type="ChEBI" id="CHEBI:29105"/>
    </ligand>
</feature>
<comment type="caution">
    <text evidence="6">The sequence shown here is derived from an EMBL/GenBank/DDBJ whole genome shotgun (WGS) entry which is preliminary data.</text>
</comment>
<dbReference type="Gene3D" id="3.30.1600.10">
    <property type="entry name" value="SIR2/SIRT2 'Small Domain"/>
    <property type="match status" value="1"/>
</dbReference>
<reference evidence="6 7" key="1">
    <citation type="journal article" date="2013" name="Biodegradation">
        <title>Quantitative proteomic analysis of ibuprofen-degrading Patulibacter sp. strain I11.</title>
        <authorList>
            <person name="Almeida B."/>
            <person name="Kjeldal H."/>
            <person name="Lolas I."/>
            <person name="Knudsen A.D."/>
            <person name="Carvalho G."/>
            <person name="Nielsen K.L."/>
            <person name="Barreto Crespo M.T."/>
            <person name="Stensballe A."/>
            <person name="Nielsen J.L."/>
        </authorList>
    </citation>
    <scope>NUCLEOTIDE SEQUENCE [LARGE SCALE GENOMIC DNA]</scope>
    <source>
        <strain evidence="6 7">I11</strain>
    </source>
</reference>
<dbReference type="EC" id="2.3.1.286" evidence="1"/>
<dbReference type="InterPro" id="IPR029035">
    <property type="entry name" value="DHS-like_NAD/FAD-binding_dom"/>
</dbReference>
<sequence length="286" mass="30958">MSTTDDTRPLSTIDAGLDPLVDLLATGDVLVLTGAGVSTDSGIPDYRGPDGERRVTPMQFREFTDSSAARQRYWARAFVGWQRFSSVVPNAGHEAIARLQGAGHVGSVITQNVDGLHQRAGTRDVVELHGSLADVVCLTCRDRSSRWDLERRMRRDNPSFVAADHEIRPDGDVALNDLEVASFVVPRCLVCAQDTLKPDVVFFGESVPRARVERCFDLTDRAAALLVLGSSLKVFSGYRFVRRAAARGIPVAIVTRGPTRGDGEATLRIDAGLGETLTALGDRLGV</sequence>
<dbReference type="SUPFAM" id="SSF52467">
    <property type="entry name" value="DHS-like NAD/FAD-binding domain"/>
    <property type="match status" value="1"/>
</dbReference>
<evidence type="ECO:0000313" key="6">
    <source>
        <dbReference type="EMBL" id="EHN10507.1"/>
    </source>
</evidence>
<name>H0E712_9ACTN</name>
<keyword evidence="7" id="KW-1185">Reference proteome</keyword>
<dbReference type="InterPro" id="IPR026591">
    <property type="entry name" value="Sirtuin_cat_small_dom_sf"/>
</dbReference>
<dbReference type="GO" id="GO:0046872">
    <property type="term" value="F:metal ion binding"/>
    <property type="evidence" value="ECO:0007669"/>
    <property type="project" value="UniProtKB-KW"/>
</dbReference>
<accession>H0E712</accession>
<dbReference type="Gene3D" id="3.40.50.1220">
    <property type="entry name" value="TPP-binding domain"/>
    <property type="match status" value="1"/>
</dbReference>
<dbReference type="InterPro" id="IPR026590">
    <property type="entry name" value="Ssirtuin_cat_dom"/>
</dbReference>
<dbReference type="EMBL" id="AGUD01000216">
    <property type="protein sequence ID" value="EHN10507.1"/>
    <property type="molecule type" value="Genomic_DNA"/>
</dbReference>
<dbReference type="AlphaFoldDB" id="H0E712"/>
<gene>
    <name evidence="6" type="ORF">PAI11_26140</name>
</gene>
<dbReference type="GO" id="GO:0070403">
    <property type="term" value="F:NAD+ binding"/>
    <property type="evidence" value="ECO:0007669"/>
    <property type="project" value="InterPro"/>
</dbReference>
<keyword evidence="4" id="KW-0479">Metal-binding</keyword>
<dbReference type="NCBIfam" id="NF003738">
    <property type="entry name" value="PRK05333.1"/>
    <property type="match status" value="1"/>
</dbReference>
<feature type="binding site" evidence="4">
    <location>
        <position position="140"/>
    </location>
    <ligand>
        <name>Zn(2+)</name>
        <dbReference type="ChEBI" id="CHEBI:29105"/>
    </ligand>
</feature>
<feature type="binding site" evidence="4">
    <location>
        <position position="191"/>
    </location>
    <ligand>
        <name>Zn(2+)</name>
        <dbReference type="ChEBI" id="CHEBI:29105"/>
    </ligand>
</feature>
<dbReference type="InterPro" id="IPR050134">
    <property type="entry name" value="NAD-dep_sirtuin_deacylases"/>
</dbReference>
<dbReference type="PATRIC" id="fig|1097667.3.peg.2594"/>
<protein>
    <recommendedName>
        <fullName evidence="1">protein acetyllysine N-acetyltransferase</fullName>
        <ecNumber evidence="1">2.3.1.286</ecNumber>
    </recommendedName>
</protein>
<evidence type="ECO:0000256" key="1">
    <source>
        <dbReference type="ARBA" id="ARBA00012928"/>
    </source>
</evidence>
<dbReference type="PANTHER" id="PTHR11085">
    <property type="entry name" value="NAD-DEPENDENT PROTEIN DEACYLASE SIRTUIN-5, MITOCHONDRIAL-RELATED"/>
    <property type="match status" value="1"/>
</dbReference>
<evidence type="ECO:0000256" key="2">
    <source>
        <dbReference type="ARBA" id="ARBA00022679"/>
    </source>
</evidence>
<dbReference type="PROSITE" id="PS50305">
    <property type="entry name" value="SIRTUIN"/>
    <property type="match status" value="1"/>
</dbReference>
<feature type="domain" description="Deacetylase sirtuin-type" evidence="5">
    <location>
        <begin position="7"/>
        <end position="286"/>
    </location>
</feature>
<keyword evidence="4" id="KW-0862">Zinc</keyword>
<evidence type="ECO:0000313" key="7">
    <source>
        <dbReference type="Proteomes" id="UP000005143"/>
    </source>
</evidence>
<proteinExistence type="predicted"/>
<dbReference type="Proteomes" id="UP000005143">
    <property type="component" value="Unassembled WGS sequence"/>
</dbReference>
<dbReference type="GO" id="GO:0017136">
    <property type="term" value="F:histone deacetylase activity, NAD-dependent"/>
    <property type="evidence" value="ECO:0007669"/>
    <property type="project" value="TreeGrafter"/>
</dbReference>
<organism evidence="6 7">
    <name type="scientific">Patulibacter medicamentivorans</name>
    <dbReference type="NCBI Taxonomy" id="1097667"/>
    <lineage>
        <taxon>Bacteria</taxon>
        <taxon>Bacillati</taxon>
        <taxon>Actinomycetota</taxon>
        <taxon>Thermoleophilia</taxon>
        <taxon>Solirubrobacterales</taxon>
        <taxon>Patulibacteraceae</taxon>
        <taxon>Patulibacter</taxon>
    </lineage>
</organism>
<dbReference type="RefSeq" id="WP_007575856.1">
    <property type="nucleotide sequence ID" value="NZ_AGUD01000216.1"/>
</dbReference>
<feature type="binding site" evidence="4">
    <location>
        <position position="137"/>
    </location>
    <ligand>
        <name>Zn(2+)</name>
        <dbReference type="ChEBI" id="CHEBI:29105"/>
    </ligand>
</feature>
<dbReference type="OrthoDB" id="9800582at2"/>
<keyword evidence="3" id="KW-0520">NAD</keyword>
<dbReference type="InterPro" id="IPR003000">
    <property type="entry name" value="Sirtuin"/>
</dbReference>
<feature type="active site" description="Proton acceptor" evidence="4">
    <location>
        <position position="129"/>
    </location>
</feature>
<evidence type="ECO:0000259" key="5">
    <source>
        <dbReference type="PROSITE" id="PS50305"/>
    </source>
</evidence>
<dbReference type="Pfam" id="PF02146">
    <property type="entry name" value="SIR2"/>
    <property type="match status" value="1"/>
</dbReference>
<dbReference type="PANTHER" id="PTHR11085:SF10">
    <property type="entry name" value="NAD-DEPENDENT PROTEIN DEACYLASE SIRTUIN-5, MITOCHONDRIAL-RELATED"/>
    <property type="match status" value="1"/>
</dbReference>